<feature type="region of interest" description="Disordered" evidence="1">
    <location>
        <begin position="1"/>
        <end position="20"/>
    </location>
</feature>
<evidence type="ECO:0000313" key="2">
    <source>
        <dbReference type="EMBL" id="KAG6966390.1"/>
    </source>
</evidence>
<dbReference type="AlphaFoldDB" id="A0A8J5IMU1"/>
<reference evidence="2" key="1">
    <citation type="submission" date="2021-01" db="EMBL/GenBank/DDBJ databases">
        <title>Phytophthora aleatoria, a newly-described species from Pinus radiata is distinct from Phytophthora cactorum isolates based on comparative genomics.</title>
        <authorList>
            <person name="Mcdougal R."/>
            <person name="Panda P."/>
            <person name="Williams N."/>
            <person name="Studholme D.J."/>
        </authorList>
    </citation>
    <scope>NUCLEOTIDE SEQUENCE</scope>
    <source>
        <strain evidence="2">NZFS 4037</strain>
    </source>
</reference>
<sequence length="193" mass="21679">MAKKRSTTAKPERVADSDLSRLDTPWCRGTSWPQPAGVHARRADTSPVEFGANASAGISWRWSEVSLQGSVLLWPAVAIASTSRCLCRSSDRTALPPAARICQICQVSPELRRVQSGIQDVTRSPTFRDSFWAECDGFRPQWLTKTKSLLHLYKRLVNRKAYGGCSQVLRIKDVFSLIQRCHWLVEPFEPLPP</sequence>
<protein>
    <submittedName>
        <fullName evidence="2">Uncharacterized protein</fullName>
    </submittedName>
</protein>
<organism evidence="2 3">
    <name type="scientific">Phytophthora aleatoria</name>
    <dbReference type="NCBI Taxonomy" id="2496075"/>
    <lineage>
        <taxon>Eukaryota</taxon>
        <taxon>Sar</taxon>
        <taxon>Stramenopiles</taxon>
        <taxon>Oomycota</taxon>
        <taxon>Peronosporomycetes</taxon>
        <taxon>Peronosporales</taxon>
        <taxon>Peronosporaceae</taxon>
        <taxon>Phytophthora</taxon>
    </lineage>
</organism>
<evidence type="ECO:0000256" key="1">
    <source>
        <dbReference type="SAM" id="MobiDB-lite"/>
    </source>
</evidence>
<accession>A0A8J5IMU1</accession>
<name>A0A8J5IMU1_9STRA</name>
<dbReference type="EMBL" id="JAENGY010000306">
    <property type="protein sequence ID" value="KAG6966390.1"/>
    <property type="molecule type" value="Genomic_DNA"/>
</dbReference>
<dbReference type="Proteomes" id="UP000709295">
    <property type="component" value="Unassembled WGS sequence"/>
</dbReference>
<comment type="caution">
    <text evidence="2">The sequence shown here is derived from an EMBL/GenBank/DDBJ whole genome shotgun (WGS) entry which is preliminary data.</text>
</comment>
<keyword evidence="3" id="KW-1185">Reference proteome</keyword>
<evidence type="ECO:0000313" key="3">
    <source>
        <dbReference type="Proteomes" id="UP000709295"/>
    </source>
</evidence>
<gene>
    <name evidence="2" type="ORF">JG688_00006802</name>
</gene>
<feature type="compositionally biased region" description="Basic and acidic residues" evidence="1">
    <location>
        <begin position="10"/>
        <end position="20"/>
    </location>
</feature>
<proteinExistence type="predicted"/>